<name>A0A448VID5_9NEIS</name>
<dbReference type="Pfam" id="PF14229">
    <property type="entry name" value="DUF4332"/>
    <property type="match status" value="1"/>
</dbReference>
<gene>
    <name evidence="4" type="ORF">NCTC12742_00231</name>
</gene>
<dbReference type="STRING" id="28091.SAMEA3174300_00917"/>
<dbReference type="Proteomes" id="UP000272771">
    <property type="component" value="Chromosome"/>
</dbReference>
<feature type="compositionally biased region" description="Basic and acidic residues" evidence="2">
    <location>
        <begin position="1455"/>
        <end position="1487"/>
    </location>
</feature>
<evidence type="ECO:0000256" key="1">
    <source>
        <dbReference type="SAM" id="Coils"/>
    </source>
</evidence>
<feature type="region of interest" description="Disordered" evidence="2">
    <location>
        <begin position="1455"/>
        <end position="1495"/>
    </location>
</feature>
<protein>
    <recommendedName>
        <fullName evidence="3">DUF4332 domain-containing protein</fullName>
    </recommendedName>
</protein>
<organism evidence="4 5">
    <name type="scientific">Neisseria weaveri</name>
    <dbReference type="NCBI Taxonomy" id="28091"/>
    <lineage>
        <taxon>Bacteria</taxon>
        <taxon>Pseudomonadati</taxon>
        <taxon>Pseudomonadota</taxon>
        <taxon>Betaproteobacteria</taxon>
        <taxon>Neisseriales</taxon>
        <taxon>Neisseriaceae</taxon>
        <taxon>Neisseria</taxon>
    </lineage>
</organism>
<feature type="domain" description="DUF4332" evidence="3">
    <location>
        <begin position="121"/>
        <end position="239"/>
    </location>
</feature>
<accession>A0A448VID5</accession>
<evidence type="ECO:0000256" key="2">
    <source>
        <dbReference type="SAM" id="MobiDB-lite"/>
    </source>
</evidence>
<proteinExistence type="predicted"/>
<dbReference type="InterPro" id="IPR025567">
    <property type="entry name" value="DUF4332"/>
</dbReference>
<keyword evidence="5" id="KW-1185">Reference proteome</keyword>
<dbReference type="RefSeq" id="WP_004284352.1">
    <property type="nucleotide sequence ID" value="NZ_CAUJRG010000014.1"/>
</dbReference>
<sequence>MNQQADQKTTLDNSQLVNLHQKIDSWREKEKNILTESDLKPRVLDKKVKDPAQKLTRKELNLIVAYFEELKKGTPADLARLSTGAPLFKDLIKDLEKTIDNLIKEYDKQTTPKSSLIPIKGISKVLQARLRELYIYDVAALLSRGRTQAGRNSIAAKLKIDVQLVESWVKQADLWRVSGMTTDIAYLLAIAGVRCVEDLARVDAKKIFPIIKGICSIEIDFRPPSSEGEINSLITNAQDLLIYSIRSDHLRLRSLPKALSKAIKAGGDADRMDMQGIVEFIQRDMLTSLSKVGGGVWYEQLGETPLHLFKNDIKIPEVEYVASGKVIKKGLDFLDEIQYTLPLPNTLSGVVYIRSKDSADKRVFPGVEVEISGIVSPAEDLKDLNKKLAAVTDSQGKFIITLPDKYSIKEVVTISISQGGRRQEFVKNASEILNAVQERKKLEGFYELDALGDEIDNLELLIERTEKEIISLEERKGYNANGGQHAQNIRIQHQIDKLNKLLNDDPASNRPGGYKWKMQELLAKYDEIEGWILKEFNASSVKMAFGKLLAACNSLNANLEGANYNERENDGFVIIEELFRSEPEDLEKTLPKVKLMGNDDHVIRLSTDTAPSKTYSYSMLQRLVEPNVSSQESRKKLTKPVNVTDFKEKIRTSPQDCIRASSLGVGYVLNMHQAWVPDGFALGSLLYSLILAPGEEQRLVVRENKQRYSVINQGAGSDMVREDYLQDQSDDTTAAFNYAVNQMSNAQSNYDYSASTSSWGLGFGIGGFYSGFAGALGLAGGSSKAKGTGSASASQHNFHNEASNAAQSFQRSIKSASNRISQAKRISMSMGSAETSDSVATKIIANHNHSHTMTVQYWEVMRRYKLETCIDSVDLVLFVPLELVKFLPDEQQQQTNTTNKSKGSEFDKTQFDQRYKTLLKYEDVLRYALPRRYRNGLRLIQKYAAYPNWTMENINDSSTKLSLTFYGNFLTFDDLSVTLYLKNGRGSIAGEIEKYERAKIQYFDDGKYRDCSSTNEVLQAIRDARNKRGEVKVTCSFHLPSDLVNDDLDYIRIKHSVEPLNYTLKLHRELEEAETEVKKNLKDYLKHLAEDNIKSDTDRANIEHYKSLLPEAFITPNITLAACRLKSLGNPTIHTIEVKQGEATVERKQGENKVEQEKTRGIHAMLLRNELNNAVSVRLSADNKTLRYSELQLMEETLQHVASETLRYSQVVWQSLSSGERAMLLEPYTIDMNFEEIPGSAATSAATVSKEINIPLLNCVNIMKPLGFYGNCMLLPFTYPLSLAKKLGKTSGEIQDALYRYHTNNFRVPTTVISLPTDGMIGEAVLGETNVSEEIDLTRFWNWQDSPIDKMEINNKYLNSNDYLSGKSTKDISALNLKSADAPKVTMDMDVLSALIGKNAPSFSDITGQAHLKDVLNAGTASAQAGRDKVIDASADLAKSALSYVSELKFRKEENENLKKDNEKLKDENKKFKEDNAKLKEDNEKLKQAQGGESK</sequence>
<dbReference type="EMBL" id="LR134533">
    <property type="protein sequence ID" value="VEJ49525.1"/>
    <property type="molecule type" value="Genomic_DNA"/>
</dbReference>
<evidence type="ECO:0000313" key="5">
    <source>
        <dbReference type="Proteomes" id="UP000272771"/>
    </source>
</evidence>
<evidence type="ECO:0000313" key="4">
    <source>
        <dbReference type="EMBL" id="VEJ49525.1"/>
    </source>
</evidence>
<reference evidence="4 5" key="1">
    <citation type="submission" date="2018-12" db="EMBL/GenBank/DDBJ databases">
        <authorList>
            <consortium name="Pathogen Informatics"/>
        </authorList>
    </citation>
    <scope>NUCLEOTIDE SEQUENCE [LARGE SCALE GENOMIC DNA]</scope>
    <source>
        <strain evidence="4 5">NCTC12742</strain>
    </source>
</reference>
<evidence type="ECO:0000259" key="3">
    <source>
        <dbReference type="Pfam" id="PF14229"/>
    </source>
</evidence>
<dbReference type="OrthoDB" id="4312432at2"/>
<keyword evidence="1" id="KW-0175">Coiled coil</keyword>
<feature type="coiled-coil region" evidence="1">
    <location>
        <begin position="448"/>
        <end position="475"/>
    </location>
</feature>